<organism evidence="1 2">
    <name type="scientific">Halobacillus mangrovi</name>
    <dbReference type="NCBI Taxonomy" id="402384"/>
    <lineage>
        <taxon>Bacteria</taxon>
        <taxon>Bacillati</taxon>
        <taxon>Bacillota</taxon>
        <taxon>Bacilli</taxon>
        <taxon>Bacillales</taxon>
        <taxon>Bacillaceae</taxon>
        <taxon>Halobacillus</taxon>
    </lineage>
</organism>
<dbReference type="STRING" id="402384.HM131_20390"/>
<accession>A0A1W6A0M6</accession>
<name>A0A1W6A0M6_9BACI</name>
<sequence length="73" mass="8709">MEQASCFELLEDEWDPIYVELQKFSQAQNVVHISPFTITKNDYDLYEIESEGIHDCVSTLEQCYRYLCEYSEK</sequence>
<keyword evidence="2" id="KW-1185">Reference proteome</keyword>
<evidence type="ECO:0000313" key="1">
    <source>
        <dbReference type="EMBL" id="ARI79041.1"/>
    </source>
</evidence>
<dbReference type="RefSeq" id="WP_085031686.1">
    <property type="nucleotide sequence ID" value="NZ_CP020772.1"/>
</dbReference>
<gene>
    <name evidence="1" type="ORF">HM131_20390</name>
</gene>
<dbReference type="Proteomes" id="UP000192527">
    <property type="component" value="Chromosome"/>
</dbReference>
<proteinExistence type="predicted"/>
<protein>
    <submittedName>
        <fullName evidence="1">Uncharacterized protein</fullName>
    </submittedName>
</protein>
<dbReference type="EMBL" id="CP020772">
    <property type="protein sequence ID" value="ARI79041.1"/>
    <property type="molecule type" value="Genomic_DNA"/>
</dbReference>
<evidence type="ECO:0000313" key="2">
    <source>
        <dbReference type="Proteomes" id="UP000192527"/>
    </source>
</evidence>
<reference evidence="1 2" key="1">
    <citation type="submission" date="2017-04" db="EMBL/GenBank/DDBJ databases">
        <title>The whole genome sequencing and assembly of Halobacillus mangrovi strain.</title>
        <authorList>
            <person name="Lee S.-J."/>
            <person name="Park M.-K."/>
            <person name="Kim J.-Y."/>
            <person name="Lee Y.-J."/>
            <person name="Yi H."/>
            <person name="Bahn Y.-S."/>
            <person name="Kim J.F."/>
            <person name="Lee D.-W."/>
        </authorList>
    </citation>
    <scope>NUCLEOTIDE SEQUENCE [LARGE SCALE GENOMIC DNA]</scope>
    <source>
        <strain evidence="1 2">KTB 131</strain>
    </source>
</reference>
<dbReference type="AlphaFoldDB" id="A0A1W6A0M6"/>
<dbReference type="KEGG" id="hmn:HM131_20390"/>